<dbReference type="SUPFAM" id="SSF53623">
    <property type="entry name" value="MurD-like peptide ligases, catalytic domain"/>
    <property type="match status" value="1"/>
</dbReference>
<comment type="catalytic activity">
    <reaction evidence="13">
        <text>[L-4-(L-arginin-2-N-yl)aspartate](n) + L-aspartate + ATP = [L-4-(L-arginin-2-N-yl)aspartate](n)-L-aspartate + ADP + phosphate + H(+)</text>
        <dbReference type="Rhea" id="RHEA:13277"/>
        <dbReference type="Rhea" id="RHEA-COMP:13728"/>
        <dbReference type="Rhea" id="RHEA-COMP:13733"/>
        <dbReference type="ChEBI" id="CHEBI:15378"/>
        <dbReference type="ChEBI" id="CHEBI:29991"/>
        <dbReference type="ChEBI" id="CHEBI:30616"/>
        <dbReference type="ChEBI" id="CHEBI:43474"/>
        <dbReference type="ChEBI" id="CHEBI:137986"/>
        <dbReference type="ChEBI" id="CHEBI:137990"/>
        <dbReference type="ChEBI" id="CHEBI:456216"/>
        <dbReference type="EC" id="6.3.2.29"/>
    </reaction>
</comment>
<dbReference type="InterPro" id="IPR036615">
    <property type="entry name" value="Mur_ligase_C_dom_sf"/>
</dbReference>
<name>A0A109MS76_9BACI</name>
<evidence type="ECO:0000256" key="8">
    <source>
        <dbReference type="ARBA" id="ARBA00022598"/>
    </source>
</evidence>
<accession>A0A109MS76</accession>
<dbReference type="EMBL" id="LNNH01000056">
    <property type="protein sequence ID" value="KWW11161.1"/>
    <property type="molecule type" value="Genomic_DNA"/>
</dbReference>
<comment type="function">
    <text evidence="1">Catalyzes the ATP-dependent polymerization of arginine and aspartate to multi-L-arginyl-poly-L-aspartic acid (cyanophycin; a water-insoluble reserve polymer).</text>
</comment>
<dbReference type="Pfam" id="PF18921">
    <property type="entry name" value="Cyanophycin_syn"/>
    <property type="match status" value="1"/>
</dbReference>
<dbReference type="RefSeq" id="WP_061144471.1">
    <property type="nucleotide sequence ID" value="NZ_LNNH01000056.1"/>
</dbReference>
<keyword evidence="10 14" id="KW-0067">ATP-binding</keyword>
<dbReference type="EC" id="6.3.2.29" evidence="6"/>
<evidence type="ECO:0000256" key="6">
    <source>
        <dbReference type="ARBA" id="ARBA00013005"/>
    </source>
</evidence>
<evidence type="ECO:0000256" key="12">
    <source>
        <dbReference type="ARBA" id="ARBA00048094"/>
    </source>
</evidence>
<dbReference type="EC" id="6.3.2.30" evidence="5"/>
<dbReference type="PANTHER" id="PTHR23135:SF18">
    <property type="entry name" value="CYANOPHYCIN SYNTHETASE"/>
    <property type="match status" value="1"/>
</dbReference>
<dbReference type="GO" id="GO:0005524">
    <property type="term" value="F:ATP binding"/>
    <property type="evidence" value="ECO:0007669"/>
    <property type="project" value="UniProtKB-UniRule"/>
</dbReference>
<comment type="similarity">
    <text evidence="3">In the C-terminal section; belongs to the MurCDEF family.</text>
</comment>
<dbReference type="InterPro" id="IPR044019">
    <property type="entry name" value="Cyanophycin_syn_N"/>
</dbReference>
<dbReference type="PANTHER" id="PTHR23135">
    <property type="entry name" value="MUR LIGASE FAMILY MEMBER"/>
    <property type="match status" value="1"/>
</dbReference>
<dbReference type="NCBIfam" id="TIGR02068">
    <property type="entry name" value="cya_phycin_syn"/>
    <property type="match status" value="1"/>
</dbReference>
<keyword evidence="17" id="KW-1185">Reference proteome</keyword>
<proteinExistence type="inferred from homology"/>
<dbReference type="GO" id="GO:0046872">
    <property type="term" value="F:metal ion binding"/>
    <property type="evidence" value="ECO:0007669"/>
    <property type="project" value="InterPro"/>
</dbReference>
<evidence type="ECO:0000256" key="1">
    <source>
        <dbReference type="ARBA" id="ARBA00003184"/>
    </source>
</evidence>
<keyword evidence="8" id="KW-0436">Ligase</keyword>
<dbReference type="Proteomes" id="UP000064189">
    <property type="component" value="Unassembled WGS sequence"/>
</dbReference>
<protein>
    <recommendedName>
        <fullName evidence="7">Cyanophycin synthetase</fullName>
        <ecNumber evidence="6">6.3.2.29</ecNumber>
        <ecNumber evidence="5">6.3.2.30</ecNumber>
    </recommendedName>
    <alternativeName>
        <fullName evidence="11">Cyanophycin synthase</fullName>
    </alternativeName>
</protein>
<dbReference type="InterPro" id="IPR011810">
    <property type="entry name" value="Cya_phycin_syn"/>
</dbReference>
<dbReference type="GO" id="GO:0071161">
    <property type="term" value="F:cyanophycin synthetase activity (L-arginine-adding)"/>
    <property type="evidence" value="ECO:0007669"/>
    <property type="project" value="UniProtKB-EC"/>
</dbReference>
<evidence type="ECO:0000256" key="14">
    <source>
        <dbReference type="PROSITE-ProRule" id="PRU00409"/>
    </source>
</evidence>
<dbReference type="InterPro" id="IPR004101">
    <property type="entry name" value="Mur_ligase_C"/>
</dbReference>
<gene>
    <name evidence="16" type="ORF">AS888_03020</name>
</gene>
<dbReference type="GO" id="GO:0071160">
    <property type="term" value="F:cyanophycin synthetase activity (L-aspartate-adding)"/>
    <property type="evidence" value="ECO:0007669"/>
    <property type="project" value="UniProtKB-EC"/>
</dbReference>
<evidence type="ECO:0000256" key="2">
    <source>
        <dbReference type="ARBA" id="ARBA00004752"/>
    </source>
</evidence>
<dbReference type="InterPro" id="IPR013221">
    <property type="entry name" value="Mur_ligase_cen"/>
</dbReference>
<dbReference type="InterPro" id="IPR011761">
    <property type="entry name" value="ATP-grasp"/>
</dbReference>
<evidence type="ECO:0000256" key="4">
    <source>
        <dbReference type="ARBA" id="ARBA00011738"/>
    </source>
</evidence>
<dbReference type="Gene3D" id="3.30.470.20">
    <property type="entry name" value="ATP-grasp fold, B domain"/>
    <property type="match status" value="1"/>
</dbReference>
<dbReference type="Pfam" id="PF08245">
    <property type="entry name" value="Mur_ligase_M"/>
    <property type="match status" value="1"/>
</dbReference>
<evidence type="ECO:0000256" key="3">
    <source>
        <dbReference type="ARBA" id="ARBA00009060"/>
    </source>
</evidence>
<dbReference type="Gene3D" id="3.30.1490.20">
    <property type="entry name" value="ATP-grasp fold, A domain"/>
    <property type="match status" value="1"/>
</dbReference>
<dbReference type="InterPro" id="IPR036565">
    <property type="entry name" value="Mur-like_cat_sf"/>
</dbReference>
<evidence type="ECO:0000256" key="7">
    <source>
        <dbReference type="ARBA" id="ARBA00022036"/>
    </source>
</evidence>
<comment type="caution">
    <text evidence="16">The sequence shown here is derived from an EMBL/GenBank/DDBJ whole genome shotgun (WGS) entry which is preliminary data.</text>
</comment>
<evidence type="ECO:0000256" key="10">
    <source>
        <dbReference type="ARBA" id="ARBA00022840"/>
    </source>
</evidence>
<reference evidence="16 17" key="1">
    <citation type="submission" date="2015-11" db="EMBL/GenBank/DDBJ databases">
        <title>Genome Sequence of Bacillus simplex strain VanAntwerpen2.</title>
        <authorList>
            <person name="Couger M.B."/>
        </authorList>
    </citation>
    <scope>NUCLEOTIDE SEQUENCE [LARGE SCALE GENOMIC DNA]</scope>
    <source>
        <strain evidence="16 17">VanAntwerpen02</strain>
    </source>
</reference>
<evidence type="ECO:0000256" key="13">
    <source>
        <dbReference type="ARBA" id="ARBA00048425"/>
    </source>
</evidence>
<evidence type="ECO:0000256" key="5">
    <source>
        <dbReference type="ARBA" id="ARBA00012968"/>
    </source>
</evidence>
<dbReference type="Pfam" id="PF02875">
    <property type="entry name" value="Mur_ligase_C"/>
    <property type="match status" value="1"/>
</dbReference>
<evidence type="ECO:0000259" key="15">
    <source>
        <dbReference type="PROSITE" id="PS50975"/>
    </source>
</evidence>
<feature type="domain" description="ATP-grasp" evidence="15">
    <location>
        <begin position="220"/>
        <end position="473"/>
    </location>
</feature>
<dbReference type="SUPFAM" id="SSF53244">
    <property type="entry name" value="MurD-like peptide ligases, peptide-binding domain"/>
    <property type="match status" value="1"/>
</dbReference>
<dbReference type="AlphaFoldDB" id="A0A109MS76"/>
<comment type="pathway">
    <text evidence="2">Cell wall biogenesis; peptidoglycan biosynthesis.</text>
</comment>
<sequence length="873" mass="96709">MIIKRVRYLKGPNYFAYTPTICIDLDLEELEEKPSDTIPGFNENLLKTLPNLGNHTCSKGYRGGFAERLRKGTWMGHVLEHMAIELQNLAGIDVIRGKTIMMEKKGHYQVTFDYQEPESGLQAFLAAKEIVEAILNDEKEINVQFHVKQIEDLYYKNKLGPSTEAIFKAAYEKNIPVERIGDDSLLRLGTGSRQKYVQATISSQTSNIAVENACDKSLTKSILKGCGLPVPEGEIAHSIEEIFETADRIGFPLVIKPYNGRQGQGVITHIKNKDELFNVINCLEAYVKKYIVERHIEGHDYRMLIVNGELIATSLRLPPYVIGNGNETIRRLIEKENRNPLRGDGHEKPMSKIPLTHTVTCYLEKTNRTLNSIPKQGELVQVAGNANLSTGGKAIDVTEQVHPTIKKMAIAAAKAIGLDIAGIDFICEDISMPLNDSRTAIIEVNAAPGIRMHHYPSEGEKREVGKAIIDYLFPSREDAAIPVIAVTGTNGKTTTTRMIHYFLSNDDTKVGMTNSDGVYIGEDILDQGDCSGPISARMVLSHPEVDAAVLETARGGILREGLAFRQCNVGVITNVSEDHLGCDGMDTMEDLVKLKRLIAEVVLDTGYCILNADDPKVAAMGAYTDGEVIYTSTDANQPLVKEAIKMGQKVWFVNEQGMILHSSAGVTQPFMDCTMIPITISGMARHNIANLLQALAAAHTQGVSMEELRKKAVTFMPDTNLSKGRFNLKKLNERTIIIDYAHNEAGLKAIFETVGAYNRNRLITVLAGPGDRVDEELIRLAKVAAVHSNLFIIKEDDDLRGRKPCEVAGLLQEAAEEAGLHKNRARIVLNELDAFMDAWEASRPGDLLLFFYTDFEYVEQFFQKVSSDSLSKK</sequence>
<evidence type="ECO:0000256" key="11">
    <source>
        <dbReference type="ARBA" id="ARBA00031353"/>
    </source>
</evidence>
<organism evidence="16 17">
    <name type="scientific">Peribacillus simplex</name>
    <dbReference type="NCBI Taxonomy" id="1478"/>
    <lineage>
        <taxon>Bacteria</taxon>
        <taxon>Bacillati</taxon>
        <taxon>Bacillota</taxon>
        <taxon>Bacilli</taxon>
        <taxon>Bacillales</taxon>
        <taxon>Bacillaceae</taxon>
        <taxon>Peribacillus</taxon>
    </lineage>
</organism>
<dbReference type="Gene3D" id="3.40.1190.10">
    <property type="entry name" value="Mur-like, catalytic domain"/>
    <property type="match status" value="1"/>
</dbReference>
<comment type="catalytic activity">
    <reaction evidence="12">
        <text>[L-4-(L-arginin-2-N-yl)aspartate](n)-L-aspartate + L-arginine + ATP = [L-4-(L-arginin-2-N-yl)aspartate](n+1) + ADP + phosphate + H(+)</text>
        <dbReference type="Rhea" id="RHEA:23888"/>
        <dbReference type="Rhea" id="RHEA-COMP:13732"/>
        <dbReference type="Rhea" id="RHEA-COMP:13733"/>
        <dbReference type="ChEBI" id="CHEBI:15378"/>
        <dbReference type="ChEBI" id="CHEBI:30616"/>
        <dbReference type="ChEBI" id="CHEBI:32682"/>
        <dbReference type="ChEBI" id="CHEBI:43474"/>
        <dbReference type="ChEBI" id="CHEBI:137986"/>
        <dbReference type="ChEBI" id="CHEBI:137990"/>
        <dbReference type="ChEBI" id="CHEBI:456216"/>
        <dbReference type="EC" id="6.3.2.30"/>
    </reaction>
</comment>
<dbReference type="PROSITE" id="PS50975">
    <property type="entry name" value="ATP_GRASP"/>
    <property type="match status" value="1"/>
</dbReference>
<evidence type="ECO:0000313" key="17">
    <source>
        <dbReference type="Proteomes" id="UP000064189"/>
    </source>
</evidence>
<keyword evidence="9 14" id="KW-0547">Nucleotide-binding</keyword>
<dbReference type="NCBIfam" id="NF010623">
    <property type="entry name" value="PRK14016.1"/>
    <property type="match status" value="1"/>
</dbReference>
<dbReference type="Gene3D" id="3.90.190.20">
    <property type="entry name" value="Mur ligase, C-terminal domain"/>
    <property type="match status" value="1"/>
</dbReference>
<evidence type="ECO:0000313" key="16">
    <source>
        <dbReference type="EMBL" id="KWW11161.1"/>
    </source>
</evidence>
<evidence type="ECO:0000256" key="9">
    <source>
        <dbReference type="ARBA" id="ARBA00022741"/>
    </source>
</evidence>
<comment type="subunit">
    <text evidence="4">Homodimer.</text>
</comment>
<dbReference type="InterPro" id="IPR013651">
    <property type="entry name" value="ATP-grasp_RimK-type"/>
</dbReference>
<dbReference type="SUPFAM" id="SSF56059">
    <property type="entry name" value="Glutathione synthetase ATP-binding domain-like"/>
    <property type="match status" value="1"/>
</dbReference>
<dbReference type="Pfam" id="PF08443">
    <property type="entry name" value="RimK"/>
    <property type="match status" value="2"/>
</dbReference>
<dbReference type="InterPro" id="IPR013815">
    <property type="entry name" value="ATP_grasp_subdomain_1"/>
</dbReference>